<dbReference type="EMBL" id="CP000612">
    <property type="protein sequence ID" value="ABO48613.1"/>
    <property type="molecule type" value="Genomic_DNA"/>
</dbReference>
<dbReference type="HOGENOM" id="CLU_044779_4_0_9"/>
<dbReference type="InterPro" id="IPR014776">
    <property type="entry name" value="4pyrrole_Mease_sub2"/>
</dbReference>
<evidence type="ECO:0000256" key="6">
    <source>
        <dbReference type="HAMAP-Rule" id="MF_01877"/>
    </source>
</evidence>
<dbReference type="OrthoDB" id="9809084at2"/>
<organism evidence="8 9">
    <name type="scientific">Desulforamulus reducens (strain ATCC BAA-1160 / DSM 100696 / MI-1)</name>
    <name type="common">Desulfotomaculum reducens</name>
    <dbReference type="NCBI Taxonomy" id="349161"/>
    <lineage>
        <taxon>Bacteria</taxon>
        <taxon>Bacillati</taxon>
        <taxon>Bacillota</taxon>
        <taxon>Clostridia</taxon>
        <taxon>Eubacteriales</taxon>
        <taxon>Peptococcaceae</taxon>
        <taxon>Desulforamulus</taxon>
    </lineage>
</organism>
<dbReference type="FunFam" id="3.30.950.10:FF:000002">
    <property type="entry name" value="Ribosomal RNA small subunit methyltransferase I"/>
    <property type="match status" value="1"/>
</dbReference>
<dbReference type="InterPro" id="IPR008189">
    <property type="entry name" value="rRNA_ssu_MeTfrase_I"/>
</dbReference>
<dbReference type="eggNOG" id="COG0313">
    <property type="taxonomic scope" value="Bacteria"/>
</dbReference>
<dbReference type="KEGG" id="drm:Dred_0063"/>
<protein>
    <recommendedName>
        <fullName evidence="6">Ribosomal RNA small subunit methyltransferase I</fullName>
        <ecNumber evidence="6">2.1.1.198</ecNumber>
    </recommendedName>
    <alternativeName>
        <fullName evidence="6">16S rRNA 2'-O-ribose C1402 methyltransferase</fullName>
    </alternativeName>
    <alternativeName>
        <fullName evidence="6">rRNA (cytidine-2'-O-)-methyltransferase RsmI</fullName>
    </alternativeName>
</protein>
<dbReference type="Pfam" id="PF00590">
    <property type="entry name" value="TP_methylase"/>
    <property type="match status" value="1"/>
</dbReference>
<comment type="catalytic activity">
    <reaction evidence="6">
        <text>cytidine(1402) in 16S rRNA + S-adenosyl-L-methionine = 2'-O-methylcytidine(1402) in 16S rRNA + S-adenosyl-L-homocysteine + H(+)</text>
        <dbReference type="Rhea" id="RHEA:42924"/>
        <dbReference type="Rhea" id="RHEA-COMP:10285"/>
        <dbReference type="Rhea" id="RHEA-COMP:10286"/>
        <dbReference type="ChEBI" id="CHEBI:15378"/>
        <dbReference type="ChEBI" id="CHEBI:57856"/>
        <dbReference type="ChEBI" id="CHEBI:59789"/>
        <dbReference type="ChEBI" id="CHEBI:74495"/>
        <dbReference type="ChEBI" id="CHEBI:82748"/>
        <dbReference type="EC" id="2.1.1.198"/>
    </reaction>
</comment>
<name>A4J0L0_DESRM</name>
<keyword evidence="4 6" id="KW-0808">Transferase</keyword>
<accession>A4J0L0</accession>
<dbReference type="GO" id="GO:0005737">
    <property type="term" value="C:cytoplasm"/>
    <property type="evidence" value="ECO:0007669"/>
    <property type="project" value="UniProtKB-SubCell"/>
</dbReference>
<proteinExistence type="inferred from homology"/>
<reference evidence="8 9" key="1">
    <citation type="submission" date="2007-03" db="EMBL/GenBank/DDBJ databases">
        <title>Complete sequence of Desulfotomaculum reducens MI-1.</title>
        <authorList>
            <consortium name="US DOE Joint Genome Institute"/>
            <person name="Copeland A."/>
            <person name="Lucas S."/>
            <person name="Lapidus A."/>
            <person name="Barry K."/>
            <person name="Detter J.C."/>
            <person name="Glavina del Rio T."/>
            <person name="Hammon N."/>
            <person name="Israni S."/>
            <person name="Dalin E."/>
            <person name="Tice H."/>
            <person name="Pitluck S."/>
            <person name="Sims D."/>
            <person name="Brettin T."/>
            <person name="Bruce D."/>
            <person name="Han C."/>
            <person name="Tapia R."/>
            <person name="Schmutz J."/>
            <person name="Larimer F."/>
            <person name="Land M."/>
            <person name="Hauser L."/>
            <person name="Kyrpides N."/>
            <person name="Kim E."/>
            <person name="Tebo B.M."/>
            <person name="Richardson P."/>
        </authorList>
    </citation>
    <scope>NUCLEOTIDE SEQUENCE [LARGE SCALE GENOMIC DNA]</scope>
    <source>
        <strain evidence="8 9">MI-1</strain>
    </source>
</reference>
<evidence type="ECO:0000313" key="8">
    <source>
        <dbReference type="EMBL" id="ABO48613.1"/>
    </source>
</evidence>
<dbReference type="RefSeq" id="WP_011876457.1">
    <property type="nucleotide sequence ID" value="NC_009253.1"/>
</dbReference>
<gene>
    <name evidence="6" type="primary">rsmI</name>
    <name evidence="8" type="ordered locus">Dred_0063</name>
</gene>
<comment type="subcellular location">
    <subcellularLocation>
        <location evidence="6">Cytoplasm</location>
    </subcellularLocation>
</comment>
<dbReference type="NCBIfam" id="TIGR00096">
    <property type="entry name" value="16S rRNA (cytidine(1402)-2'-O)-methyltransferase"/>
    <property type="match status" value="1"/>
</dbReference>
<keyword evidence="3 6" id="KW-0489">Methyltransferase</keyword>
<dbReference type="Gene3D" id="3.30.950.10">
    <property type="entry name" value="Methyltransferase, Cobalt-precorrin-4 Transmethylase, Domain 2"/>
    <property type="match status" value="1"/>
</dbReference>
<dbReference type="Proteomes" id="UP000001556">
    <property type="component" value="Chromosome"/>
</dbReference>
<dbReference type="STRING" id="349161.Dred_0063"/>
<comment type="function">
    <text evidence="6">Catalyzes the 2'-O-methylation of the ribose of cytidine 1402 (C1402) in 16S rRNA.</text>
</comment>
<feature type="domain" description="Tetrapyrrole methylase" evidence="7">
    <location>
        <begin position="9"/>
        <end position="207"/>
    </location>
</feature>
<keyword evidence="5 6" id="KW-0949">S-adenosyl-L-methionine</keyword>
<dbReference type="PIRSF" id="PIRSF005917">
    <property type="entry name" value="MTase_YraL"/>
    <property type="match status" value="1"/>
</dbReference>
<dbReference type="SUPFAM" id="SSF53790">
    <property type="entry name" value="Tetrapyrrole methylase"/>
    <property type="match status" value="1"/>
</dbReference>
<evidence type="ECO:0000256" key="5">
    <source>
        <dbReference type="ARBA" id="ARBA00022691"/>
    </source>
</evidence>
<dbReference type="GO" id="GO:0070677">
    <property type="term" value="F:rRNA (cytosine-2'-O-)-methyltransferase activity"/>
    <property type="evidence" value="ECO:0007669"/>
    <property type="project" value="UniProtKB-UniRule"/>
</dbReference>
<evidence type="ECO:0000313" key="9">
    <source>
        <dbReference type="Proteomes" id="UP000001556"/>
    </source>
</evidence>
<dbReference type="AlphaFoldDB" id="A4J0L0"/>
<evidence type="ECO:0000259" key="7">
    <source>
        <dbReference type="Pfam" id="PF00590"/>
    </source>
</evidence>
<dbReference type="PANTHER" id="PTHR46111:SF1">
    <property type="entry name" value="RIBOSOMAL RNA SMALL SUBUNIT METHYLTRANSFERASE I"/>
    <property type="match status" value="1"/>
</dbReference>
<dbReference type="CDD" id="cd11648">
    <property type="entry name" value="RsmI"/>
    <property type="match status" value="1"/>
</dbReference>
<dbReference type="InterPro" id="IPR035996">
    <property type="entry name" value="4pyrrol_Methylase_sf"/>
</dbReference>
<evidence type="ECO:0000256" key="1">
    <source>
        <dbReference type="ARBA" id="ARBA00022490"/>
    </source>
</evidence>
<dbReference type="PROSITE" id="PS01296">
    <property type="entry name" value="RSMI"/>
    <property type="match status" value="1"/>
</dbReference>
<evidence type="ECO:0000256" key="2">
    <source>
        <dbReference type="ARBA" id="ARBA00022552"/>
    </source>
</evidence>
<keyword evidence="1 6" id="KW-0963">Cytoplasm</keyword>
<dbReference type="InterPro" id="IPR014777">
    <property type="entry name" value="4pyrrole_Mease_sub1"/>
</dbReference>
<sequence>MEHKTQGILYLCATPIGNLEDITLRVLRILKEADCIAAEDTRHTRKLLSHFDIHTPLVSYHSHSSEGKEEQLLDRLQQGENIALVSDAGMPGISDPGADLVRLALEYGIEVVPLPGASAGIAALVASGLPTHKFIFEGFLSSQRKTRRKQLQALKWEQRTLIFYESPHRLTDTLKDMVQEFGDRPGVVARELTKLHEEFKRGMLSELLIHYGHNHPRGEICLLVAGISKEEATSGIEEEWCELSVREHVASLVEQGHNKKGAIKLVAQLRGMPKREVYAMVHGEDK</sequence>
<dbReference type="EC" id="2.1.1.198" evidence="6"/>
<dbReference type="Gene3D" id="3.40.1010.10">
    <property type="entry name" value="Cobalt-precorrin-4 Transmethylase, Domain 1"/>
    <property type="match status" value="1"/>
</dbReference>
<evidence type="ECO:0000256" key="4">
    <source>
        <dbReference type="ARBA" id="ARBA00022679"/>
    </source>
</evidence>
<dbReference type="HAMAP" id="MF_01877">
    <property type="entry name" value="16SrRNA_methyltr_I"/>
    <property type="match status" value="1"/>
</dbReference>
<keyword evidence="9" id="KW-1185">Reference proteome</keyword>
<evidence type="ECO:0000256" key="3">
    <source>
        <dbReference type="ARBA" id="ARBA00022603"/>
    </source>
</evidence>
<dbReference type="InterPro" id="IPR018063">
    <property type="entry name" value="SAM_MeTrfase_RsmI_CS"/>
</dbReference>
<keyword evidence="2 6" id="KW-0698">rRNA processing</keyword>
<dbReference type="InterPro" id="IPR000878">
    <property type="entry name" value="4pyrrol_Mease"/>
</dbReference>
<dbReference type="PANTHER" id="PTHR46111">
    <property type="entry name" value="RIBOSOMAL RNA SMALL SUBUNIT METHYLTRANSFERASE I"/>
    <property type="match status" value="1"/>
</dbReference>
<dbReference type="FunFam" id="3.40.1010.10:FF:000002">
    <property type="entry name" value="Ribosomal RNA small subunit methyltransferase I"/>
    <property type="match status" value="1"/>
</dbReference>
<comment type="similarity">
    <text evidence="6">Belongs to the methyltransferase superfamily. RsmI family.</text>
</comment>